<feature type="transmembrane region" description="Helical" evidence="1">
    <location>
        <begin position="6"/>
        <end position="25"/>
    </location>
</feature>
<keyword evidence="1" id="KW-0812">Transmembrane</keyword>
<keyword evidence="2" id="KW-0436">Ligase</keyword>
<organism evidence="2 3">
    <name type="scientific">Geomicrobium sediminis</name>
    <dbReference type="NCBI Taxonomy" id="1347788"/>
    <lineage>
        <taxon>Bacteria</taxon>
        <taxon>Bacillati</taxon>
        <taxon>Bacillota</taxon>
        <taxon>Bacilli</taxon>
        <taxon>Bacillales</taxon>
        <taxon>Geomicrobium</taxon>
    </lineage>
</organism>
<protein>
    <submittedName>
        <fullName evidence="2">O-antigen ligase</fullName>
    </submittedName>
</protein>
<dbReference type="Proteomes" id="UP000741863">
    <property type="component" value="Unassembled WGS sequence"/>
</dbReference>
<dbReference type="GO" id="GO:0016874">
    <property type="term" value="F:ligase activity"/>
    <property type="evidence" value="ECO:0007669"/>
    <property type="project" value="UniProtKB-KW"/>
</dbReference>
<keyword evidence="3" id="KW-1185">Reference proteome</keyword>
<accession>A0ABS2P9B8</accession>
<keyword evidence="1" id="KW-1133">Transmembrane helix</keyword>
<sequence>MQIVIDVTITLLYFLFSIFIVKTTIKLIRVKGWPLELPYLFGWLASVIFSTVAYIAYEVTLNQIYTAGTLLLVGLIVSSVASLRFLFLVFLRIFGSEKYDKYIKRLEESSHN</sequence>
<feature type="transmembrane region" description="Helical" evidence="1">
    <location>
        <begin position="37"/>
        <end position="57"/>
    </location>
</feature>
<evidence type="ECO:0000313" key="3">
    <source>
        <dbReference type="Proteomes" id="UP000741863"/>
    </source>
</evidence>
<proteinExistence type="predicted"/>
<evidence type="ECO:0000256" key="1">
    <source>
        <dbReference type="SAM" id="Phobius"/>
    </source>
</evidence>
<feature type="transmembrane region" description="Helical" evidence="1">
    <location>
        <begin position="69"/>
        <end position="95"/>
    </location>
</feature>
<keyword evidence="1" id="KW-0472">Membrane</keyword>
<reference evidence="2 3" key="1">
    <citation type="submission" date="2021-01" db="EMBL/GenBank/DDBJ databases">
        <title>Genomic Encyclopedia of Type Strains, Phase IV (KMG-IV): sequencing the most valuable type-strain genomes for metagenomic binning, comparative biology and taxonomic classification.</title>
        <authorList>
            <person name="Goeker M."/>
        </authorList>
    </citation>
    <scope>NUCLEOTIDE SEQUENCE [LARGE SCALE GENOMIC DNA]</scope>
    <source>
        <strain evidence="2 3">DSM 25540</strain>
    </source>
</reference>
<comment type="caution">
    <text evidence="2">The sequence shown here is derived from an EMBL/GenBank/DDBJ whole genome shotgun (WGS) entry which is preliminary data.</text>
</comment>
<gene>
    <name evidence="2" type="ORF">JOD17_000833</name>
</gene>
<evidence type="ECO:0000313" key="2">
    <source>
        <dbReference type="EMBL" id="MBM7631741.1"/>
    </source>
</evidence>
<dbReference type="EMBL" id="JAFBEC010000002">
    <property type="protein sequence ID" value="MBM7631741.1"/>
    <property type="molecule type" value="Genomic_DNA"/>
</dbReference>
<name>A0ABS2P9B8_9BACL</name>